<dbReference type="EMBL" id="BAEE01000061">
    <property type="protein sequence ID" value="GAB10668.1"/>
    <property type="molecule type" value="Genomic_DNA"/>
</dbReference>
<sequence>MVDGRRVAVSKVKVPARGSRLRVRYANGEYEAKVLSVHGDRVSVAVDPDSDSPIRTVYRLRDLTAS</sequence>
<evidence type="ECO:0000313" key="1">
    <source>
        <dbReference type="EMBL" id="GAB10668.1"/>
    </source>
</evidence>
<name>G7H493_9ACTN</name>
<comment type="caution">
    <text evidence="1">The sequence shown here is derived from an EMBL/GenBank/DDBJ whole genome shotgun (WGS) entry which is preliminary data.</text>
</comment>
<keyword evidence="2" id="KW-1185">Reference proteome</keyword>
<evidence type="ECO:0000313" key="2">
    <source>
        <dbReference type="Proteomes" id="UP000035088"/>
    </source>
</evidence>
<accession>G7H493</accession>
<dbReference type="AlphaFoldDB" id="G7H493"/>
<gene>
    <name evidence="1" type="ORF">GOARA_061_01070</name>
</gene>
<reference evidence="1 2" key="1">
    <citation type="submission" date="2011-11" db="EMBL/GenBank/DDBJ databases">
        <title>Whole genome shotgun sequence of Gordonia araii NBRC 100433.</title>
        <authorList>
            <person name="Yoshida Y."/>
            <person name="Hosoyama A."/>
            <person name="Tsuchikane K."/>
            <person name="Katsumata H."/>
            <person name="Yamazaki S."/>
            <person name="Fujita N."/>
        </authorList>
    </citation>
    <scope>NUCLEOTIDE SEQUENCE [LARGE SCALE GENOMIC DNA]</scope>
    <source>
        <strain evidence="1 2">NBRC 100433</strain>
    </source>
</reference>
<dbReference type="Proteomes" id="UP000035088">
    <property type="component" value="Unassembled WGS sequence"/>
</dbReference>
<organism evidence="1 2">
    <name type="scientific">Gordonia araii NBRC 100433</name>
    <dbReference type="NCBI Taxonomy" id="1073574"/>
    <lineage>
        <taxon>Bacteria</taxon>
        <taxon>Bacillati</taxon>
        <taxon>Actinomycetota</taxon>
        <taxon>Actinomycetes</taxon>
        <taxon>Mycobacteriales</taxon>
        <taxon>Gordoniaceae</taxon>
        <taxon>Gordonia</taxon>
    </lineage>
</organism>
<proteinExistence type="predicted"/>
<dbReference type="STRING" id="1073574.GOARA_061_01070"/>
<protein>
    <submittedName>
        <fullName evidence="1">Uncharacterized protein</fullName>
    </submittedName>
</protein>